<feature type="compositionally biased region" description="Basic and acidic residues" evidence="2">
    <location>
        <begin position="62"/>
        <end position="76"/>
    </location>
</feature>
<evidence type="ECO:0000256" key="2">
    <source>
        <dbReference type="SAM" id="MobiDB-lite"/>
    </source>
</evidence>
<accession>A0ABD3PCR1</accession>
<proteinExistence type="predicted"/>
<reference evidence="3 4" key="1">
    <citation type="journal article" date="2020" name="G3 (Bethesda)">
        <title>Improved Reference Genome for Cyclotella cryptica CCMP332, a Model for Cell Wall Morphogenesis, Salinity Adaptation, and Lipid Production in Diatoms (Bacillariophyta).</title>
        <authorList>
            <person name="Roberts W.R."/>
            <person name="Downey K.M."/>
            <person name="Ruck E.C."/>
            <person name="Traller J.C."/>
            <person name="Alverson A.J."/>
        </authorList>
    </citation>
    <scope>NUCLEOTIDE SEQUENCE [LARGE SCALE GENOMIC DNA]</scope>
    <source>
        <strain evidence="3 4">CCMP332</strain>
    </source>
</reference>
<dbReference type="Gene3D" id="1.20.1280.50">
    <property type="match status" value="1"/>
</dbReference>
<feature type="region of interest" description="Disordered" evidence="2">
    <location>
        <begin position="109"/>
        <end position="137"/>
    </location>
</feature>
<feature type="compositionally biased region" description="Polar residues" evidence="2">
    <location>
        <begin position="464"/>
        <end position="476"/>
    </location>
</feature>
<feature type="region of interest" description="Disordered" evidence="2">
    <location>
        <begin position="612"/>
        <end position="648"/>
    </location>
</feature>
<evidence type="ECO:0008006" key="5">
    <source>
        <dbReference type="Google" id="ProtNLM"/>
    </source>
</evidence>
<comment type="caution">
    <text evidence="3">The sequence shown here is derived from an EMBL/GenBank/DDBJ whole genome shotgun (WGS) entry which is preliminary data.</text>
</comment>
<name>A0ABD3PCR1_9STRA</name>
<feature type="coiled-coil region" evidence="1">
    <location>
        <begin position="731"/>
        <end position="758"/>
    </location>
</feature>
<evidence type="ECO:0000256" key="1">
    <source>
        <dbReference type="SAM" id="Coils"/>
    </source>
</evidence>
<feature type="compositionally biased region" description="Low complexity" evidence="2">
    <location>
        <begin position="109"/>
        <end position="129"/>
    </location>
</feature>
<keyword evidence="4" id="KW-1185">Reference proteome</keyword>
<sequence>MMSKRPAASNDKIATAPPTTRVQTHSQPETMTGPHPTPQEFLTPAITEELDKSFAGIEEFFLDGRGDHSDESDGGHHQPSHPPAAAPAPTANYTRPLIESSAEAALAAIRAKTPSHSQTQHAASSATSQPKSSPVQTYPSWNAVHMELQNNAKLPTFNLSVNRSNSLSGLQIPAPRGRRSYGPNRTRRLANDSAVSSAASSVSGNEPVEHNATVTEDTPTEHCPSSPIPRLRNNTVIDPALKLDNETSEAIDEILRLNENDMNLSEIFFDEDRSSAALAYSCYGGSVIPRSFDIPKIESQSSLEGSTNEGASTSAAAAGEEALKMHGIAPRPGMPPKNAVYPYTRTKPLPIPVLRGPSPEKPAGGGVEAGAAKDNHGSNGVSNQTLAQAIATAAAIATTSPALSGVAQGGKLDESTAAALSVQPTPVSQVRPMACPPGSTIPALPPAASSQAVAPAPRMPVHPSSATSPPIASGSTMPGRPVHPSTQIPQASAPNPANIPGQPPPTKMDTPSQPQVTRPAPGTGPYNQGNAHRPVVHPPPNPHAVAHTTTKALAYASAQRSSYGYGVDHRVAGVPAPPPNPKRPPLQPMATVRNHPVTGNPYVPIYTTPAPAVKPATPAASTKPRAASEKERKTTAVDTEDPAYERKKQRAKDARVRLNEAIEELAVAIELAGSQSKERMNQFASSNDPSHDSTAASVNPLTKMMVETTTQAENAKKWDRPSFVGLSATIIHSLNAQCEGLMRELIQLKREREHWRNDGPGSVGEAGNVSLDASSAYFGSSLTGNNSDVSEPLSKRQKTGEDRASIISGKTIVCQDTSAEEQRRQIIQDVVDSPRLLCVIAEFLDPPSLCRCLCVSQQWISLNIFQNQETWLNLCYKRFGTLSVRKWEGDEDDEEETSATHVSPSMDLYCRMKEKNVKPYCSLDGSVFLGGSSLDGIVSGWVSLVERSNGETSRSVVLTQSVDGKAHSYYSPIPVVELRILVQNTGFSNGSIYIPDQQFSVDASTRRKGEKMLEVTGDERFKRRVIHKEKAGFQQEANIRQKKYSMGHEMCQLSMFEYAVLSVHIHARGCSTTSKFCHRAKKIQILVSINGTTRPLVVPISGQR</sequence>
<feature type="region of interest" description="Disordered" evidence="2">
    <location>
        <begin position="1"/>
        <end position="91"/>
    </location>
</feature>
<evidence type="ECO:0000313" key="3">
    <source>
        <dbReference type="EMBL" id="KAL3785873.1"/>
    </source>
</evidence>
<dbReference type="EMBL" id="JABMIG020000207">
    <property type="protein sequence ID" value="KAL3785873.1"/>
    <property type="molecule type" value="Genomic_DNA"/>
</dbReference>
<feature type="region of interest" description="Disordered" evidence="2">
    <location>
        <begin position="783"/>
        <end position="802"/>
    </location>
</feature>
<feature type="compositionally biased region" description="Low complexity" evidence="2">
    <location>
        <begin position="612"/>
        <end position="625"/>
    </location>
</feature>
<keyword evidence="1" id="KW-0175">Coiled coil</keyword>
<feature type="region of interest" description="Disordered" evidence="2">
    <location>
        <begin position="166"/>
        <end position="232"/>
    </location>
</feature>
<gene>
    <name evidence="3" type="ORF">HJC23_008761</name>
</gene>
<organism evidence="3 4">
    <name type="scientific">Cyclotella cryptica</name>
    <dbReference type="NCBI Taxonomy" id="29204"/>
    <lineage>
        <taxon>Eukaryota</taxon>
        <taxon>Sar</taxon>
        <taxon>Stramenopiles</taxon>
        <taxon>Ochrophyta</taxon>
        <taxon>Bacillariophyta</taxon>
        <taxon>Coscinodiscophyceae</taxon>
        <taxon>Thalassiosirophycidae</taxon>
        <taxon>Stephanodiscales</taxon>
        <taxon>Stephanodiscaceae</taxon>
        <taxon>Cyclotella</taxon>
    </lineage>
</organism>
<evidence type="ECO:0000313" key="4">
    <source>
        <dbReference type="Proteomes" id="UP001516023"/>
    </source>
</evidence>
<dbReference type="AlphaFoldDB" id="A0ABD3PCR1"/>
<feature type="compositionally biased region" description="Low complexity" evidence="2">
    <location>
        <begin position="193"/>
        <end position="203"/>
    </location>
</feature>
<feature type="compositionally biased region" description="Low complexity" evidence="2">
    <location>
        <begin position="446"/>
        <end position="456"/>
    </location>
</feature>
<feature type="region of interest" description="Disordered" evidence="2">
    <location>
        <begin position="428"/>
        <end position="545"/>
    </location>
</feature>
<feature type="compositionally biased region" description="Polar residues" evidence="2">
    <location>
        <begin position="17"/>
        <end position="30"/>
    </location>
</feature>
<dbReference type="Proteomes" id="UP001516023">
    <property type="component" value="Unassembled WGS sequence"/>
</dbReference>
<protein>
    <recommendedName>
        <fullName evidence="5">F-box domain-containing protein</fullName>
    </recommendedName>
</protein>
<feature type="compositionally biased region" description="Basic and acidic residues" evidence="2">
    <location>
        <begin position="626"/>
        <end position="635"/>
    </location>
</feature>
<dbReference type="InterPro" id="IPR036047">
    <property type="entry name" value="F-box-like_dom_sf"/>
</dbReference>
<dbReference type="SUPFAM" id="SSF81383">
    <property type="entry name" value="F-box domain"/>
    <property type="match status" value="1"/>
</dbReference>